<reference evidence="2 3" key="1">
    <citation type="journal article" date="2018" name="Front. Plant Sci.">
        <title>Red Clover (Trifolium pratense) and Zigzag Clover (T. medium) - A Picture of Genomic Similarities and Differences.</title>
        <authorList>
            <person name="Dluhosova J."/>
            <person name="Istvanek J."/>
            <person name="Nedelnik J."/>
            <person name="Repkova J."/>
        </authorList>
    </citation>
    <scope>NUCLEOTIDE SEQUENCE [LARGE SCALE GENOMIC DNA]</scope>
    <source>
        <strain evidence="3">cv. 10/8</strain>
        <tissue evidence="2">Leaf</tissue>
    </source>
</reference>
<proteinExistence type="predicted"/>
<accession>A0A392QWG3</accession>
<comment type="caution">
    <text evidence="2">The sequence shown here is derived from an EMBL/GenBank/DDBJ whole genome shotgun (WGS) entry which is preliminary data.</text>
</comment>
<organism evidence="2 3">
    <name type="scientific">Trifolium medium</name>
    <dbReference type="NCBI Taxonomy" id="97028"/>
    <lineage>
        <taxon>Eukaryota</taxon>
        <taxon>Viridiplantae</taxon>
        <taxon>Streptophyta</taxon>
        <taxon>Embryophyta</taxon>
        <taxon>Tracheophyta</taxon>
        <taxon>Spermatophyta</taxon>
        <taxon>Magnoliopsida</taxon>
        <taxon>eudicotyledons</taxon>
        <taxon>Gunneridae</taxon>
        <taxon>Pentapetalae</taxon>
        <taxon>rosids</taxon>
        <taxon>fabids</taxon>
        <taxon>Fabales</taxon>
        <taxon>Fabaceae</taxon>
        <taxon>Papilionoideae</taxon>
        <taxon>50 kb inversion clade</taxon>
        <taxon>NPAAA clade</taxon>
        <taxon>Hologalegina</taxon>
        <taxon>IRL clade</taxon>
        <taxon>Trifolieae</taxon>
        <taxon>Trifolium</taxon>
    </lineage>
</organism>
<feature type="non-terminal residue" evidence="2">
    <location>
        <position position="111"/>
    </location>
</feature>
<dbReference type="Proteomes" id="UP000265520">
    <property type="component" value="Unassembled WGS sequence"/>
</dbReference>
<sequence length="111" mass="12833">MDNQDDRDEIPLAEILKNIPQEIEEVGESTDSDEGVHIQVPLRRTRSQKVEIPKSSNTEEKKKKKKNKKEKKRKAEKQASPKKRSKKKQKAATSNSNVEKDVQDMVFTLIF</sequence>
<keyword evidence="3" id="KW-1185">Reference proteome</keyword>
<evidence type="ECO:0000256" key="1">
    <source>
        <dbReference type="SAM" id="MobiDB-lite"/>
    </source>
</evidence>
<evidence type="ECO:0000313" key="3">
    <source>
        <dbReference type="Proteomes" id="UP000265520"/>
    </source>
</evidence>
<dbReference type="AlphaFoldDB" id="A0A392QWG3"/>
<feature type="compositionally biased region" description="Basic and acidic residues" evidence="1">
    <location>
        <begin position="48"/>
        <end position="61"/>
    </location>
</feature>
<feature type="region of interest" description="Disordered" evidence="1">
    <location>
        <begin position="1"/>
        <end position="99"/>
    </location>
</feature>
<evidence type="ECO:0000313" key="2">
    <source>
        <dbReference type="EMBL" id="MCI28691.1"/>
    </source>
</evidence>
<feature type="compositionally biased region" description="Basic residues" evidence="1">
    <location>
        <begin position="62"/>
        <end position="90"/>
    </location>
</feature>
<name>A0A392QWG3_9FABA</name>
<feature type="compositionally biased region" description="Acidic residues" evidence="1">
    <location>
        <begin position="22"/>
        <end position="33"/>
    </location>
</feature>
<protein>
    <submittedName>
        <fullName evidence="2">Uncharacterized protein</fullName>
    </submittedName>
</protein>
<dbReference type="EMBL" id="LXQA010167351">
    <property type="protein sequence ID" value="MCI28691.1"/>
    <property type="molecule type" value="Genomic_DNA"/>
</dbReference>